<protein>
    <submittedName>
        <fullName evidence="2">Patatin-like phospholipase family protein</fullName>
    </submittedName>
</protein>
<evidence type="ECO:0000313" key="1">
    <source>
        <dbReference type="EMBL" id="GGY52243.1"/>
    </source>
</evidence>
<evidence type="ECO:0000313" key="3">
    <source>
        <dbReference type="Proteomes" id="UP000292307"/>
    </source>
</evidence>
<dbReference type="EMBL" id="BMWV01000009">
    <property type="protein sequence ID" value="GGY52243.1"/>
    <property type="molecule type" value="Genomic_DNA"/>
</dbReference>
<reference evidence="1" key="3">
    <citation type="submission" date="2022-12" db="EMBL/GenBank/DDBJ databases">
        <authorList>
            <person name="Sun Q."/>
            <person name="Kim S."/>
        </authorList>
    </citation>
    <scope>NUCLEOTIDE SEQUENCE</scope>
    <source>
        <strain evidence="1">KCTC 12343</strain>
    </source>
</reference>
<organism evidence="1 4">
    <name type="scientific">Pseudoduganella albidiflava</name>
    <dbReference type="NCBI Taxonomy" id="321983"/>
    <lineage>
        <taxon>Bacteria</taxon>
        <taxon>Pseudomonadati</taxon>
        <taxon>Pseudomonadota</taxon>
        <taxon>Betaproteobacteria</taxon>
        <taxon>Burkholderiales</taxon>
        <taxon>Oxalobacteraceae</taxon>
        <taxon>Telluria group</taxon>
        <taxon>Pseudoduganella</taxon>
    </lineage>
</organism>
<dbReference type="RefSeq" id="WP_131144367.1">
    <property type="nucleotide sequence ID" value="NZ_BMWV01000009.1"/>
</dbReference>
<reference evidence="2 3" key="2">
    <citation type="submission" date="2019-02" db="EMBL/GenBank/DDBJ databases">
        <title>Draft Genome Sequences of Six Type Strains of the Genus Massilia.</title>
        <authorList>
            <person name="Miess H."/>
            <person name="Frediansyhah A."/>
            <person name="Gross H."/>
        </authorList>
    </citation>
    <scope>NUCLEOTIDE SEQUENCE [LARGE SCALE GENOMIC DNA]</scope>
    <source>
        <strain evidence="2 3">DSM 17472</strain>
    </source>
</reference>
<accession>A0A411WTW5</accession>
<gene>
    <name evidence="2" type="ORF">EYF70_04695</name>
    <name evidence="1" type="ORF">GCM10007387_38070</name>
</gene>
<dbReference type="InterPro" id="IPR016035">
    <property type="entry name" value="Acyl_Trfase/lysoPLipase"/>
</dbReference>
<reference evidence="1" key="1">
    <citation type="journal article" date="2014" name="Int. J. Syst. Evol. Microbiol.">
        <title>Complete genome sequence of Corynebacterium casei LMG S-19264T (=DSM 44701T), isolated from a smear-ripened cheese.</title>
        <authorList>
            <consortium name="US DOE Joint Genome Institute (JGI-PGF)"/>
            <person name="Walter F."/>
            <person name="Albersmeier A."/>
            <person name="Kalinowski J."/>
            <person name="Ruckert C."/>
        </authorList>
    </citation>
    <scope>NUCLEOTIDE SEQUENCE</scope>
    <source>
        <strain evidence="1">KCTC 12343</strain>
    </source>
</reference>
<proteinExistence type="predicted"/>
<evidence type="ECO:0000313" key="4">
    <source>
        <dbReference type="Proteomes" id="UP000628442"/>
    </source>
</evidence>
<dbReference type="AlphaFoldDB" id="A0A411WTW5"/>
<dbReference type="OrthoDB" id="8586159at2"/>
<dbReference type="SUPFAM" id="SSF52151">
    <property type="entry name" value="FabD/lysophospholipase-like"/>
    <property type="match status" value="1"/>
</dbReference>
<dbReference type="Proteomes" id="UP000292307">
    <property type="component" value="Chromosome"/>
</dbReference>
<sequence>MDSPITIRLGARARQRIAAEGLQPADIAIIPAAAGGPKGLILNGIDTWLSGDWLLRAPRERRLIGASIGAWRMAAMAFADPVAAHKRLAYHYTHQTYPARIDAAYVTRTVRGLLEEVLGGHGDEVLAHPHHRVTVITARGIGPLADTGGVRWREMAGFLRAAAGNAVSRSRLARGMERVLFHDARDDSAWLRERFDAFASHFVGLDAANLRGALLASGSIPLVLEAVRDIAGAPPGTYWDGGLVDYHLHLPYQRDPGLVLYPHFTDYIVPGWLDKSLPWRRARAQSGDLALDNVVLVSPSPSFVARLPNRKLPDRNDFKHYGQDHAARIRDWTRAIGESERMAEALARWAEKPDLKVAAAF</sequence>
<evidence type="ECO:0000313" key="2">
    <source>
        <dbReference type="EMBL" id="QBI00225.1"/>
    </source>
</evidence>
<dbReference type="EMBL" id="CP036401">
    <property type="protein sequence ID" value="QBI00225.1"/>
    <property type="molecule type" value="Genomic_DNA"/>
</dbReference>
<keyword evidence="3" id="KW-1185">Reference proteome</keyword>
<name>A0A411WTW5_9BURK</name>
<dbReference type="Proteomes" id="UP000628442">
    <property type="component" value="Unassembled WGS sequence"/>
</dbReference>